<dbReference type="Pfam" id="PF10696">
    <property type="entry name" value="DUF2501"/>
    <property type="match status" value="1"/>
</dbReference>
<name>A0A261VX79_9BORD</name>
<gene>
    <name evidence="2" type="ORF">CAL24_09735</name>
</gene>
<protein>
    <recommendedName>
        <fullName evidence="4">DUF2501 domain-containing protein</fullName>
    </recommendedName>
</protein>
<comment type="caution">
    <text evidence="2">The sequence shown here is derived from an EMBL/GenBank/DDBJ whole genome shotgun (WGS) entry which is preliminary data.</text>
</comment>
<keyword evidence="3" id="KW-1185">Reference proteome</keyword>
<evidence type="ECO:0000256" key="1">
    <source>
        <dbReference type="SAM" id="SignalP"/>
    </source>
</evidence>
<keyword evidence="1" id="KW-0732">Signal</keyword>
<feature type="signal peptide" evidence="1">
    <location>
        <begin position="1"/>
        <end position="26"/>
    </location>
</feature>
<accession>A0A261VX79</accession>
<dbReference type="RefSeq" id="WP_028355366.1">
    <property type="nucleotide sequence ID" value="NZ_NEVT01000004.1"/>
</dbReference>
<evidence type="ECO:0000313" key="3">
    <source>
        <dbReference type="Proteomes" id="UP000215633"/>
    </source>
</evidence>
<evidence type="ECO:0000313" key="2">
    <source>
        <dbReference type="EMBL" id="OZI78391.1"/>
    </source>
</evidence>
<sequence length="152" mass="14751">MRFGHRQVIGAAAVIVAQWAAGGAHAQLLDAVKGQMGGGQQGASAGGVAQGLGGNLPLSSLSAGSAGNAAGVLEFCIKNNYLGGGDAQSVKDQLVGKLGGQSQAASDPGYSAGAGGVLKGGGKSVDLSGGGLKEEITRKACDQVLEQGKSFL</sequence>
<organism evidence="2 3">
    <name type="scientific">Bordetella genomosp. 2</name>
    <dbReference type="NCBI Taxonomy" id="1983456"/>
    <lineage>
        <taxon>Bacteria</taxon>
        <taxon>Pseudomonadati</taxon>
        <taxon>Pseudomonadota</taxon>
        <taxon>Betaproteobacteria</taxon>
        <taxon>Burkholderiales</taxon>
        <taxon>Alcaligenaceae</taxon>
        <taxon>Bordetella</taxon>
    </lineage>
</organism>
<dbReference type="Proteomes" id="UP000215633">
    <property type="component" value="Unassembled WGS sequence"/>
</dbReference>
<reference evidence="3" key="1">
    <citation type="submission" date="2017-05" db="EMBL/GenBank/DDBJ databases">
        <title>Complete and WGS of Bordetella genogroups.</title>
        <authorList>
            <person name="Spilker T."/>
            <person name="Lipuma J."/>
        </authorList>
    </citation>
    <scope>NUCLEOTIDE SEQUENCE [LARGE SCALE GENOMIC DNA]</scope>
    <source>
        <strain evidence="3">AU8256</strain>
    </source>
</reference>
<evidence type="ECO:0008006" key="4">
    <source>
        <dbReference type="Google" id="ProtNLM"/>
    </source>
</evidence>
<proteinExistence type="predicted"/>
<dbReference type="InterPro" id="IPR019637">
    <property type="entry name" value="DUF2501"/>
</dbReference>
<feature type="chain" id="PRO_5012763177" description="DUF2501 domain-containing protein" evidence="1">
    <location>
        <begin position="27"/>
        <end position="152"/>
    </location>
</feature>
<dbReference type="AlphaFoldDB" id="A0A261VX79"/>
<dbReference type="EMBL" id="NEVT01000004">
    <property type="protein sequence ID" value="OZI78391.1"/>
    <property type="molecule type" value="Genomic_DNA"/>
</dbReference>